<accession>A0ABR4GYJ4</accession>
<sequence length="131" mass="13927">MPPKRAPELDQAQPRVHPYNLRRKNIPSAEPPLTPGGKQACTSIPRKPPAAVAAIGVSAKKQAISKAPRWNMVVKKEPPMASSALQPPAEPSSKTNTTGGEEDNKAEDKANKEEEENLPVPAPAQGRGVSI</sequence>
<dbReference type="EMBL" id="JBFXLT010000121">
    <property type="protein sequence ID" value="KAL2808125.1"/>
    <property type="molecule type" value="Genomic_DNA"/>
</dbReference>
<proteinExistence type="predicted"/>
<organism evidence="2 3">
    <name type="scientific">Aspergillus granulosus</name>
    <dbReference type="NCBI Taxonomy" id="176169"/>
    <lineage>
        <taxon>Eukaryota</taxon>
        <taxon>Fungi</taxon>
        <taxon>Dikarya</taxon>
        <taxon>Ascomycota</taxon>
        <taxon>Pezizomycotina</taxon>
        <taxon>Eurotiomycetes</taxon>
        <taxon>Eurotiomycetidae</taxon>
        <taxon>Eurotiales</taxon>
        <taxon>Aspergillaceae</taxon>
        <taxon>Aspergillus</taxon>
        <taxon>Aspergillus subgen. Nidulantes</taxon>
    </lineage>
</organism>
<evidence type="ECO:0000313" key="3">
    <source>
        <dbReference type="Proteomes" id="UP001610334"/>
    </source>
</evidence>
<reference evidence="2 3" key="1">
    <citation type="submission" date="2024-07" db="EMBL/GenBank/DDBJ databases">
        <title>Section-level genome sequencing and comparative genomics of Aspergillus sections Usti and Cavernicolus.</title>
        <authorList>
            <consortium name="Lawrence Berkeley National Laboratory"/>
            <person name="Nybo J.L."/>
            <person name="Vesth T.C."/>
            <person name="Theobald S."/>
            <person name="Frisvad J.C."/>
            <person name="Larsen T.O."/>
            <person name="Kjaerboelling I."/>
            <person name="Rothschild-Mancinelli K."/>
            <person name="Lyhne E.K."/>
            <person name="Kogle M.E."/>
            <person name="Barry K."/>
            <person name="Clum A."/>
            <person name="Na H."/>
            <person name="Ledsgaard L."/>
            <person name="Lin J."/>
            <person name="Lipzen A."/>
            <person name="Kuo A."/>
            <person name="Riley R."/>
            <person name="Mondo S."/>
            <person name="Labutti K."/>
            <person name="Haridas S."/>
            <person name="Pangalinan J."/>
            <person name="Salamov A.A."/>
            <person name="Simmons B.A."/>
            <person name="Magnuson J.K."/>
            <person name="Chen J."/>
            <person name="Drula E."/>
            <person name="Henrissat B."/>
            <person name="Wiebenga A."/>
            <person name="Lubbers R.J."/>
            <person name="Gomes A.C."/>
            <person name="Makela M.R."/>
            <person name="Stajich J."/>
            <person name="Grigoriev I.V."/>
            <person name="Mortensen U.H."/>
            <person name="De Vries R.P."/>
            <person name="Baker S.E."/>
            <person name="Andersen M.R."/>
        </authorList>
    </citation>
    <scope>NUCLEOTIDE SEQUENCE [LARGE SCALE GENOMIC DNA]</scope>
    <source>
        <strain evidence="2 3">CBS 588.65</strain>
    </source>
</reference>
<keyword evidence="3" id="KW-1185">Reference proteome</keyword>
<evidence type="ECO:0000256" key="1">
    <source>
        <dbReference type="SAM" id="MobiDB-lite"/>
    </source>
</evidence>
<dbReference type="Proteomes" id="UP001610334">
    <property type="component" value="Unassembled WGS sequence"/>
</dbReference>
<feature type="region of interest" description="Disordered" evidence="1">
    <location>
        <begin position="60"/>
        <end position="131"/>
    </location>
</feature>
<feature type="region of interest" description="Disordered" evidence="1">
    <location>
        <begin position="1"/>
        <end position="44"/>
    </location>
</feature>
<protein>
    <submittedName>
        <fullName evidence="2">Uncharacterized protein</fullName>
    </submittedName>
</protein>
<gene>
    <name evidence="2" type="ORF">BJX63DRAFT_436446</name>
</gene>
<comment type="caution">
    <text evidence="2">The sequence shown here is derived from an EMBL/GenBank/DDBJ whole genome shotgun (WGS) entry which is preliminary data.</text>
</comment>
<name>A0ABR4GYJ4_9EURO</name>
<feature type="compositionally biased region" description="Basic and acidic residues" evidence="1">
    <location>
        <begin position="102"/>
        <end position="112"/>
    </location>
</feature>
<evidence type="ECO:0000313" key="2">
    <source>
        <dbReference type="EMBL" id="KAL2808125.1"/>
    </source>
</evidence>